<dbReference type="GO" id="GO:0005737">
    <property type="term" value="C:cytoplasm"/>
    <property type="evidence" value="ECO:0007669"/>
    <property type="project" value="TreeGrafter"/>
</dbReference>
<reference evidence="2 3" key="1">
    <citation type="submission" date="2016-10" db="EMBL/GenBank/DDBJ databases">
        <authorList>
            <person name="de Groot N.N."/>
        </authorList>
    </citation>
    <scope>NUCLEOTIDE SEQUENCE [LARGE SCALE GENOMIC DNA]</scope>
    <source>
        <strain evidence="2 3">DSM 19938</strain>
    </source>
</reference>
<dbReference type="RefSeq" id="WP_090330569.1">
    <property type="nucleotide sequence ID" value="NZ_FNXY01000001.1"/>
</dbReference>
<dbReference type="PANTHER" id="PTHR11215:SF1">
    <property type="entry name" value="MYG1 EXONUCLEASE"/>
    <property type="match status" value="1"/>
</dbReference>
<evidence type="ECO:0000256" key="1">
    <source>
        <dbReference type="ARBA" id="ARBA00010105"/>
    </source>
</evidence>
<gene>
    <name evidence="2" type="ORF">SAMN04487995_0057</name>
</gene>
<protein>
    <submittedName>
        <fullName evidence="2">Uncharacterized protein, UPF0160 family</fullName>
    </submittedName>
</protein>
<dbReference type="STRING" id="408657.SAMN04487995_0057"/>
<dbReference type="Pfam" id="PF03690">
    <property type="entry name" value="MYG1_exonuc"/>
    <property type="match status" value="1"/>
</dbReference>
<comment type="similarity">
    <text evidence="1">Belongs to the MYG1 family.</text>
</comment>
<dbReference type="Proteomes" id="UP000199532">
    <property type="component" value="Unassembled WGS sequence"/>
</dbReference>
<keyword evidence="3" id="KW-1185">Reference proteome</keyword>
<name>A0A1H6PZQ8_9BACT</name>
<sequence>MQFSKVITHDTSFHADDVIAVALLRTAGFQFEVVRSRNQALLAESLADPEVLVLDVGGIYNPLMLNFDHHQDASMMSAAGLIYEQFKDAICPADAQPFFGNFIASIDAIDTNRDNIFAVWNTLPRGFRNTSSIIGGFNREVTNSAIQDEQFQKAVKFSLEIITNEVYKAVKKAKSEAEYAKRTILSNNVAVFDEFSTVWKEKNEHTFAMLPHANGWQIQSIDTTVAKVPENISECDGFVFRHASGFMAVVKEKEVALAFAETL</sequence>
<evidence type="ECO:0000313" key="2">
    <source>
        <dbReference type="EMBL" id="SEI37109.1"/>
    </source>
</evidence>
<dbReference type="AlphaFoldDB" id="A0A1H6PZQ8"/>
<dbReference type="InterPro" id="IPR003226">
    <property type="entry name" value="MYG1_exonuclease"/>
</dbReference>
<dbReference type="EMBL" id="FNXY01000001">
    <property type="protein sequence ID" value="SEI37109.1"/>
    <property type="molecule type" value="Genomic_DNA"/>
</dbReference>
<accession>A0A1H6PZQ8</accession>
<organism evidence="2 3">
    <name type="scientific">Dyadobacter koreensis</name>
    <dbReference type="NCBI Taxonomy" id="408657"/>
    <lineage>
        <taxon>Bacteria</taxon>
        <taxon>Pseudomonadati</taxon>
        <taxon>Bacteroidota</taxon>
        <taxon>Cytophagia</taxon>
        <taxon>Cytophagales</taxon>
        <taxon>Spirosomataceae</taxon>
        <taxon>Dyadobacter</taxon>
    </lineage>
</organism>
<proteinExistence type="inferred from homology"/>
<dbReference type="OrthoDB" id="183622at2"/>
<evidence type="ECO:0000313" key="3">
    <source>
        <dbReference type="Proteomes" id="UP000199532"/>
    </source>
</evidence>
<dbReference type="PANTHER" id="PTHR11215">
    <property type="entry name" value="METAL DEPENDENT HYDROLASE - RELATED"/>
    <property type="match status" value="1"/>
</dbReference>